<dbReference type="SUPFAM" id="SSF90209">
    <property type="entry name" value="Ran binding protein zinc finger-like"/>
    <property type="match status" value="1"/>
</dbReference>
<dbReference type="InterPro" id="IPR038718">
    <property type="entry name" value="SNF2-like_sf"/>
</dbReference>
<evidence type="ECO:0000256" key="3">
    <source>
        <dbReference type="ARBA" id="ARBA00022771"/>
    </source>
</evidence>
<feature type="region of interest" description="Disordered" evidence="8">
    <location>
        <begin position="819"/>
        <end position="855"/>
    </location>
</feature>
<dbReference type="GO" id="GO:0008270">
    <property type="term" value="F:zinc ion binding"/>
    <property type="evidence" value="ECO:0007669"/>
    <property type="project" value="UniProtKB-KW"/>
</dbReference>
<sequence>MCIRDSLSAARARPGRDHSARWGGAPSFLPSLPPCWEPPLSRRAAYRGGCPPSAGRSPRRQRAHTRGALNAIASPASRLGSSCCRGGEKGPPPSPERRPIAAPDVFELRPRWPISDAAPASRAAGQRRCSALRRARARPEDGGQSAGAASLTDSHDHHSGAETGSAAPSPLSPAPGAAIAPPRSRSLPRAAAAPQGMLGAVVPHAQGGVCARSRLASPPAGGALRREPAKGARSPLNMACMFQETPALEASYSENVDAKLSFLPERLRKKLLPFQEKGIIFALQRNGRCMIADEMGLGKTIQAIAISYYYKNEWPLLIVVPSSLRYPWVDEMEKWIPELSPDDIIIIQNKTDTGRISTSKVTILGYGLLTSDAQTLVDTLYKQNFKVVVIDESHYMKSRNATRSKILLPIVQKAVRAILLTGTPALGRPEELFMQIEALFPKRFGTWNEYAKKYCNAHLRFFGKRAQWDCRGASNLEELHQLLREIMIRRLKNDVLTQLPPKVRQRIPFDLPQATAKNLNATFAEWEKLMRSLNSDANESHFVEVMSLITRMYKETAIAKAGAVKDYIKMMLENDKLKFLVFAHHLSMLQACTEAVIENKVRYIRIDGSVPSSERIHLVHQFQKDPDTRVAILSIQAAGQGLTFTAATHVVFAELYWDPGHIKQAEDRAHRIGQCSSVNIHFLIAKGTLDPLMWAMLNRKAKVTGSTLNGKKERMQAEEGDKEKWDFLSFAETWAPNESLEDTKNEVLFTHFEKERQHDIRSFFSPKSSSEKKRKIFSGSESLNTDPEYFEVTKEEDAEKSSENLDSTRLSDVDMICHESSSEREAKRARSISASCATPVSSSKKKKKPLTGKKSTLFTEKNAEVLPCDSNTSSKSTALTEVWHCSACTYTNNELLPYCEMCGCPQNSNAERNPTSQIEESMSEDSGRNEQRTAWNAEDKGEDLGEIVTQRPVEISEQEAVKIESEESEKKCGEEDLDQSDTFLVYDGLMFCASRNTDRIHLYTKDGEPLNHNFIPLDIQLDNWEDLPETFQHKQNRSLILRFVKEWSRLTAMKQKIVRKSGQIFCSPIHAAEELSKKQSVASSTKRYVTKEDVAAASLSKASSSGGSVRLISKENKVCLKNESASTEQSGHSTKLLLENGKGFSALCPDQTETEGSPLPKGYLQALDSEGKPLCLSCQQPTAQLDHSCQAHAWDTRFCSLACQEDFSIRSSHSYIRTKVFEVEHGICQFCHQNAHDLYLNVRDAPKSQRKKLLESSWMSHLPLGQLNEIITNPTEGHFWQVDHIKPVYSGGGQCSLENLQTLCTICHRERTAKQAKERSQMKRRSVATKYGCDITKFFVKM</sequence>
<dbReference type="PANTHER" id="PTHR45766">
    <property type="entry name" value="DNA ANNEALING HELICASE AND ENDONUCLEASE ZRANB3 FAMILY MEMBER"/>
    <property type="match status" value="1"/>
</dbReference>
<feature type="domain" description="Helicase ATP-binding" evidence="9">
    <location>
        <begin position="280"/>
        <end position="442"/>
    </location>
</feature>
<keyword evidence="5" id="KW-0347">Helicase</keyword>
<dbReference type="PANTHER" id="PTHR45766:SF3">
    <property type="entry name" value="DNA ANNEALING HELICASE AND ENDONUCLEASE ZRANB3"/>
    <property type="match status" value="1"/>
</dbReference>
<evidence type="ECO:0000256" key="6">
    <source>
        <dbReference type="ARBA" id="ARBA00022833"/>
    </source>
</evidence>
<feature type="compositionally biased region" description="Basic and acidic residues" evidence="8">
    <location>
        <begin position="925"/>
        <end position="943"/>
    </location>
</feature>
<name>A0A8C3BG36_CAIMO</name>
<feature type="compositionally biased region" description="Basic and acidic residues" evidence="8">
    <location>
        <begin position="791"/>
        <end position="803"/>
    </location>
</feature>
<dbReference type="SUPFAM" id="SSF52540">
    <property type="entry name" value="P-loop containing nucleoside triphosphate hydrolases"/>
    <property type="match status" value="2"/>
</dbReference>
<dbReference type="Gene3D" id="3.40.50.10810">
    <property type="entry name" value="Tandem AAA-ATPase domain"/>
    <property type="match status" value="1"/>
</dbReference>
<evidence type="ECO:0000259" key="10">
    <source>
        <dbReference type="PROSITE" id="PS51194"/>
    </source>
</evidence>
<evidence type="ECO:0000256" key="8">
    <source>
        <dbReference type="SAM" id="MobiDB-lite"/>
    </source>
</evidence>
<feature type="domain" description="Helicase C-terminal" evidence="10">
    <location>
        <begin position="563"/>
        <end position="719"/>
    </location>
</feature>
<dbReference type="Pfam" id="PF00271">
    <property type="entry name" value="Helicase_C"/>
    <property type="match status" value="1"/>
</dbReference>
<proteinExistence type="predicted"/>
<dbReference type="GO" id="GO:0006281">
    <property type="term" value="P:DNA repair"/>
    <property type="evidence" value="ECO:0007669"/>
    <property type="project" value="TreeGrafter"/>
</dbReference>
<feature type="region of interest" description="Disordered" evidence="8">
    <location>
        <begin position="910"/>
        <end position="953"/>
    </location>
</feature>
<keyword evidence="1" id="KW-0479">Metal-binding</keyword>
<dbReference type="Gene3D" id="2.30.30.380">
    <property type="entry name" value="Zn-finger domain of Sec23/24"/>
    <property type="match status" value="1"/>
</dbReference>
<evidence type="ECO:0000256" key="4">
    <source>
        <dbReference type="ARBA" id="ARBA00022801"/>
    </source>
</evidence>
<evidence type="ECO:0000313" key="11">
    <source>
        <dbReference type="Ensembl" id="ENSCMMP00000004591.1"/>
    </source>
</evidence>
<dbReference type="InterPro" id="IPR000330">
    <property type="entry name" value="SNF2_N"/>
</dbReference>
<evidence type="ECO:0000256" key="7">
    <source>
        <dbReference type="ARBA" id="ARBA00022840"/>
    </source>
</evidence>
<dbReference type="Ensembl" id="ENSCMMT00000005125.1">
    <property type="protein sequence ID" value="ENSCMMP00000004591.1"/>
    <property type="gene ID" value="ENSCMMG00000002879.1"/>
</dbReference>
<evidence type="ECO:0000256" key="5">
    <source>
        <dbReference type="ARBA" id="ARBA00022806"/>
    </source>
</evidence>
<dbReference type="SMART" id="SM00490">
    <property type="entry name" value="HELICc"/>
    <property type="match status" value="1"/>
</dbReference>
<dbReference type="FunFam" id="3.40.50.300:FF:000788">
    <property type="entry name" value="DNA annealing helicase and endonuclease ZRANB3"/>
    <property type="match status" value="1"/>
</dbReference>
<dbReference type="GO" id="GO:0004520">
    <property type="term" value="F:DNA endonuclease activity"/>
    <property type="evidence" value="ECO:0007669"/>
    <property type="project" value="TreeGrafter"/>
</dbReference>
<reference evidence="11" key="1">
    <citation type="submission" date="2018-09" db="EMBL/GenBank/DDBJ databases">
        <title>Common duck and Muscovy duck high density SNP chip.</title>
        <authorList>
            <person name="Vignal A."/>
            <person name="Thebault N."/>
            <person name="Warren W.C."/>
        </authorList>
    </citation>
    <scope>NUCLEOTIDE SEQUENCE [LARGE SCALE GENOMIC DNA]</scope>
</reference>
<dbReference type="InterPro" id="IPR036443">
    <property type="entry name" value="Znf_RanBP2_sf"/>
</dbReference>
<feature type="compositionally biased region" description="Low complexity" evidence="8">
    <location>
        <begin position="164"/>
        <end position="192"/>
    </location>
</feature>
<dbReference type="GO" id="GO:0003676">
    <property type="term" value="F:nucleic acid binding"/>
    <property type="evidence" value="ECO:0007669"/>
    <property type="project" value="InterPro"/>
</dbReference>
<evidence type="ECO:0000256" key="1">
    <source>
        <dbReference type="ARBA" id="ARBA00022723"/>
    </source>
</evidence>
<dbReference type="Proteomes" id="UP000694556">
    <property type="component" value="Chromosome 7"/>
</dbReference>
<evidence type="ECO:0000313" key="12">
    <source>
        <dbReference type="Proteomes" id="UP000694556"/>
    </source>
</evidence>
<keyword evidence="3" id="KW-0863">Zinc-finger</keyword>
<dbReference type="Gene3D" id="1.10.30.50">
    <property type="match status" value="1"/>
</dbReference>
<dbReference type="GO" id="GO:0031297">
    <property type="term" value="P:replication fork processing"/>
    <property type="evidence" value="ECO:0007669"/>
    <property type="project" value="TreeGrafter"/>
</dbReference>
<dbReference type="GO" id="GO:0005524">
    <property type="term" value="F:ATP binding"/>
    <property type="evidence" value="ECO:0007669"/>
    <property type="project" value="UniProtKB-KW"/>
</dbReference>
<reference evidence="11" key="2">
    <citation type="submission" date="2025-08" db="UniProtKB">
        <authorList>
            <consortium name="Ensembl"/>
        </authorList>
    </citation>
    <scope>IDENTIFICATION</scope>
</reference>
<feature type="region of interest" description="Disordered" evidence="8">
    <location>
        <begin position="47"/>
        <end position="100"/>
    </location>
</feature>
<organism evidence="11 12">
    <name type="scientific">Cairina moschata</name>
    <name type="common">Muscovy duck</name>
    <dbReference type="NCBI Taxonomy" id="8855"/>
    <lineage>
        <taxon>Eukaryota</taxon>
        <taxon>Metazoa</taxon>
        <taxon>Chordata</taxon>
        <taxon>Craniata</taxon>
        <taxon>Vertebrata</taxon>
        <taxon>Euteleostomi</taxon>
        <taxon>Archelosauria</taxon>
        <taxon>Archosauria</taxon>
        <taxon>Dinosauria</taxon>
        <taxon>Saurischia</taxon>
        <taxon>Theropoda</taxon>
        <taxon>Coelurosauria</taxon>
        <taxon>Aves</taxon>
        <taxon>Neognathae</taxon>
        <taxon>Galloanserae</taxon>
        <taxon>Anseriformes</taxon>
        <taxon>Anatidae</taxon>
        <taxon>Anatinae</taxon>
        <taxon>Cairina</taxon>
    </lineage>
</organism>
<accession>A0A8C3BG36</accession>
<keyword evidence="12" id="KW-1185">Reference proteome</keyword>
<dbReference type="InterPro" id="IPR003615">
    <property type="entry name" value="HNH_nuc"/>
</dbReference>
<dbReference type="CDD" id="cd18793">
    <property type="entry name" value="SF2_C_SNF"/>
    <property type="match status" value="1"/>
</dbReference>
<dbReference type="GO" id="GO:0016787">
    <property type="term" value="F:hydrolase activity"/>
    <property type="evidence" value="ECO:0007669"/>
    <property type="project" value="UniProtKB-KW"/>
</dbReference>
<dbReference type="Gene3D" id="3.40.50.300">
    <property type="entry name" value="P-loop containing nucleotide triphosphate hydrolases"/>
    <property type="match status" value="1"/>
</dbReference>
<dbReference type="Pfam" id="PF00176">
    <property type="entry name" value="SNF2-rel_dom"/>
    <property type="match status" value="1"/>
</dbReference>
<keyword evidence="2" id="KW-0547">Nucleotide-binding</keyword>
<keyword evidence="7" id="KW-0067">ATP-binding</keyword>
<feature type="region of interest" description="Disordered" evidence="8">
    <location>
        <begin position="117"/>
        <end position="192"/>
    </location>
</feature>
<keyword evidence="4" id="KW-0378">Hydrolase</keyword>
<dbReference type="PROSITE" id="PS51192">
    <property type="entry name" value="HELICASE_ATP_BIND_1"/>
    <property type="match status" value="1"/>
</dbReference>
<dbReference type="PROSITE" id="PS01358">
    <property type="entry name" value="ZF_RANBP2_1"/>
    <property type="match status" value="1"/>
</dbReference>
<dbReference type="CDD" id="cd18010">
    <property type="entry name" value="DEXHc_HARP_SMARCAL1"/>
    <property type="match status" value="1"/>
</dbReference>
<dbReference type="PROSITE" id="PS51194">
    <property type="entry name" value="HELICASE_CTER"/>
    <property type="match status" value="1"/>
</dbReference>
<feature type="compositionally biased region" description="Polar residues" evidence="8">
    <location>
        <begin position="910"/>
        <end position="920"/>
    </location>
</feature>
<dbReference type="InterPro" id="IPR001650">
    <property type="entry name" value="Helicase_C-like"/>
</dbReference>
<protein>
    <submittedName>
        <fullName evidence="11">Zinc finger RANBP2-type containing 3</fullName>
    </submittedName>
</protein>
<dbReference type="InterPro" id="IPR014001">
    <property type="entry name" value="Helicase_ATP-bd"/>
</dbReference>
<feature type="compositionally biased region" description="Basic and acidic residues" evidence="8">
    <location>
        <begin position="819"/>
        <end position="828"/>
    </location>
</feature>
<reference evidence="11" key="3">
    <citation type="submission" date="2025-09" db="UniProtKB">
        <authorList>
            <consortium name="Ensembl"/>
        </authorList>
    </citation>
    <scope>IDENTIFICATION</scope>
</reference>
<feature type="region of interest" description="Disordered" evidence="8">
    <location>
        <begin position="787"/>
        <end position="806"/>
    </location>
</feature>
<feature type="region of interest" description="Disordered" evidence="8">
    <location>
        <begin position="1"/>
        <end position="32"/>
    </location>
</feature>
<dbReference type="GO" id="GO:0043596">
    <property type="term" value="C:nuclear replication fork"/>
    <property type="evidence" value="ECO:0007669"/>
    <property type="project" value="TreeGrafter"/>
</dbReference>
<dbReference type="InterPro" id="IPR001876">
    <property type="entry name" value="Znf_RanBP2"/>
</dbReference>
<dbReference type="FunFam" id="3.40.50.10810:FF:000024">
    <property type="entry name" value="DNA annealing helicase and endonuclease ZRANB3"/>
    <property type="match status" value="1"/>
</dbReference>
<dbReference type="InterPro" id="IPR002711">
    <property type="entry name" value="HNH"/>
</dbReference>
<dbReference type="SMART" id="SM00487">
    <property type="entry name" value="DEXDc"/>
    <property type="match status" value="1"/>
</dbReference>
<evidence type="ECO:0000259" key="9">
    <source>
        <dbReference type="PROSITE" id="PS51192"/>
    </source>
</evidence>
<dbReference type="InterPro" id="IPR049730">
    <property type="entry name" value="SNF2/RAD54-like_C"/>
</dbReference>
<dbReference type="CDD" id="cd00085">
    <property type="entry name" value="HNHc"/>
    <property type="match status" value="1"/>
</dbReference>
<dbReference type="GO" id="GO:0004386">
    <property type="term" value="F:helicase activity"/>
    <property type="evidence" value="ECO:0007669"/>
    <property type="project" value="UniProtKB-KW"/>
</dbReference>
<keyword evidence="6" id="KW-0862">Zinc</keyword>
<dbReference type="InterPro" id="IPR027417">
    <property type="entry name" value="P-loop_NTPase"/>
</dbReference>
<evidence type="ECO:0000256" key="2">
    <source>
        <dbReference type="ARBA" id="ARBA00022741"/>
    </source>
</evidence>
<dbReference type="Pfam" id="PF01844">
    <property type="entry name" value="HNH"/>
    <property type="match status" value="1"/>
</dbReference>